<reference evidence="3" key="1">
    <citation type="submission" date="2017-01" db="EMBL/GenBank/DDBJ databases">
        <title>Genome Analysis of Deinococcus marmoris KOPRI26562.</title>
        <authorList>
            <person name="Kim J.H."/>
            <person name="Oh H.-M."/>
        </authorList>
    </citation>
    <scope>NUCLEOTIDE SEQUENCE [LARGE SCALE GENOMIC DNA]</scope>
    <source>
        <strain evidence="3">PAMC 26633</strain>
    </source>
</reference>
<dbReference type="SUPFAM" id="SSF89796">
    <property type="entry name" value="CoA-transferase family III (CaiB/BaiF)"/>
    <property type="match status" value="1"/>
</dbReference>
<accession>A0A226X9H0</accession>
<dbReference type="InterPro" id="IPR050483">
    <property type="entry name" value="CoA-transferase_III_domain"/>
</dbReference>
<dbReference type="InterPro" id="IPR023606">
    <property type="entry name" value="CoA-Trfase_III_dom_1_sf"/>
</dbReference>
<dbReference type="InterPro" id="IPR003673">
    <property type="entry name" value="CoA-Trfase_fam_III"/>
</dbReference>
<gene>
    <name evidence="2" type="ORF">BSU04_03430</name>
</gene>
<proteinExistence type="predicted"/>
<dbReference type="EMBL" id="MTHB01000024">
    <property type="protein sequence ID" value="OXC80074.1"/>
    <property type="molecule type" value="Genomic_DNA"/>
</dbReference>
<dbReference type="Pfam" id="PF02515">
    <property type="entry name" value="CoA_transf_3"/>
    <property type="match status" value="1"/>
</dbReference>
<dbReference type="PANTHER" id="PTHR48207">
    <property type="entry name" value="SUCCINATE--HYDROXYMETHYLGLUTARATE COA-TRANSFERASE"/>
    <property type="match status" value="1"/>
</dbReference>
<dbReference type="InterPro" id="IPR044855">
    <property type="entry name" value="CoA-Trfase_III_dom3_sf"/>
</dbReference>
<comment type="caution">
    <text evidence="2">The sequence shown here is derived from an EMBL/GenBank/DDBJ whole genome shotgun (WGS) entry which is preliminary data.</text>
</comment>
<dbReference type="AlphaFoldDB" id="A0A226X9H0"/>
<organism evidence="2 3">
    <name type="scientific">Caballeronia sordidicola</name>
    <name type="common">Burkholderia sordidicola</name>
    <dbReference type="NCBI Taxonomy" id="196367"/>
    <lineage>
        <taxon>Bacteria</taxon>
        <taxon>Pseudomonadati</taxon>
        <taxon>Pseudomonadota</taxon>
        <taxon>Betaproteobacteria</taxon>
        <taxon>Burkholderiales</taxon>
        <taxon>Burkholderiaceae</taxon>
        <taxon>Caballeronia</taxon>
    </lineage>
</organism>
<protein>
    <submittedName>
        <fullName evidence="2">L-carnitine dehydratase/bile acid-inducible protein F</fullName>
    </submittedName>
</protein>
<dbReference type="OrthoDB" id="5294844at2"/>
<dbReference type="Proteomes" id="UP000214720">
    <property type="component" value="Unassembled WGS sequence"/>
</dbReference>
<dbReference type="Gene3D" id="3.40.50.10540">
    <property type="entry name" value="Crotonobetainyl-coa:carnitine coa-transferase, domain 1"/>
    <property type="match status" value="1"/>
</dbReference>
<dbReference type="PANTHER" id="PTHR48207:SF3">
    <property type="entry name" value="SUCCINATE--HYDROXYMETHYLGLUTARATE COA-TRANSFERASE"/>
    <property type="match status" value="1"/>
</dbReference>
<dbReference type="Gene3D" id="3.30.1540.10">
    <property type="entry name" value="formyl-coa transferase, domain 3"/>
    <property type="match status" value="1"/>
</dbReference>
<evidence type="ECO:0000313" key="3">
    <source>
        <dbReference type="Proteomes" id="UP000214720"/>
    </source>
</evidence>
<name>A0A226X9H0_CABSO</name>
<dbReference type="GO" id="GO:0008410">
    <property type="term" value="F:CoA-transferase activity"/>
    <property type="evidence" value="ECO:0007669"/>
    <property type="project" value="TreeGrafter"/>
</dbReference>
<sequence>MLGAFNARQHERLWTALNRPDFAALSSWDEMHAHANTMREVLIKEFATRSVDDLELWLHGLGIPAERVRTIDEGLAIVEKQGRRLTAELPMHDSGGKPVRVPLAPFTLSRGTAEIRSIPPRFGEHTDAVLSSLGYDPETILALRAQGAV</sequence>
<evidence type="ECO:0000313" key="2">
    <source>
        <dbReference type="EMBL" id="OXC80074.1"/>
    </source>
</evidence>
<evidence type="ECO:0000256" key="1">
    <source>
        <dbReference type="ARBA" id="ARBA00022679"/>
    </source>
</evidence>
<keyword evidence="1" id="KW-0808">Transferase</keyword>